<evidence type="ECO:0000256" key="26">
    <source>
        <dbReference type="PIRSR" id="PIRSR000550-3"/>
    </source>
</evidence>
<evidence type="ECO:0000256" key="9">
    <source>
        <dbReference type="ARBA" id="ARBA00022679"/>
    </source>
</evidence>
<dbReference type="InterPro" id="IPR011009">
    <property type="entry name" value="Kinase-like_dom_sf"/>
</dbReference>
<evidence type="ECO:0000256" key="17">
    <source>
        <dbReference type="ARBA" id="ARBA00022837"/>
    </source>
</evidence>
<dbReference type="InterPro" id="IPR002219">
    <property type="entry name" value="PKC_DAG/PE"/>
</dbReference>
<dbReference type="CDD" id="cd20833">
    <property type="entry name" value="C1_cPKC_rpt1"/>
    <property type="match status" value="1"/>
</dbReference>
<dbReference type="Gene3D" id="1.10.510.10">
    <property type="entry name" value="Transferase(Phosphotransferase) domain 1"/>
    <property type="match status" value="1"/>
</dbReference>
<reference evidence="32" key="2">
    <citation type="submission" date="2025-09" db="UniProtKB">
        <authorList>
            <consortium name="Ensembl"/>
        </authorList>
    </citation>
    <scope>IDENTIFICATION</scope>
</reference>
<evidence type="ECO:0000256" key="14">
    <source>
        <dbReference type="ARBA" id="ARBA00022771"/>
    </source>
</evidence>
<feature type="binding site" evidence="27">
    <location>
        <position position="246"/>
    </location>
    <ligand>
        <name>Ca(2+)</name>
        <dbReference type="ChEBI" id="CHEBI:29108"/>
        <label>2</label>
    </ligand>
</feature>
<dbReference type="PROSITE" id="PS50004">
    <property type="entry name" value="C2"/>
    <property type="match status" value="1"/>
</dbReference>
<evidence type="ECO:0000259" key="31">
    <source>
        <dbReference type="PROSITE" id="PS51285"/>
    </source>
</evidence>
<feature type="binding site" evidence="27">
    <location>
        <position position="245"/>
    </location>
    <ligand>
        <name>Ca(2+)</name>
        <dbReference type="ChEBI" id="CHEBI:29108"/>
        <label>1</label>
    </ligand>
</feature>
<keyword evidence="33" id="KW-1185">Reference proteome</keyword>
<feature type="binding site" evidence="25">
    <location>
        <position position="193"/>
    </location>
    <ligand>
        <name>a 1,2-diacyl-sn-glycero-3-phospho-(1D-myo-inositol-4,5-bisphosphate)</name>
        <dbReference type="ChEBI" id="CHEBI:58456"/>
    </ligand>
</feature>
<keyword evidence="19" id="KW-0472">Membrane</keyword>
<keyword evidence="20" id="KW-0539">Nucleus</keyword>
<dbReference type="Pfam" id="PF00130">
    <property type="entry name" value="C1_1"/>
    <property type="match status" value="2"/>
</dbReference>
<keyword evidence="12" id="KW-0677">Repeat</keyword>
<dbReference type="Gene3D" id="2.60.40.150">
    <property type="entry name" value="C2 domain"/>
    <property type="match status" value="1"/>
</dbReference>
<dbReference type="Proteomes" id="UP000694427">
    <property type="component" value="Unplaced"/>
</dbReference>
<dbReference type="PROSITE" id="PS00108">
    <property type="entry name" value="PROTEIN_KINASE_ST"/>
    <property type="match status" value="1"/>
</dbReference>
<dbReference type="SMART" id="SM00109">
    <property type="entry name" value="C1"/>
    <property type="match status" value="2"/>
</dbReference>
<dbReference type="InterPro" id="IPR014375">
    <property type="entry name" value="Protein_kinase_C_a/b/g"/>
</dbReference>
<dbReference type="PRINTS" id="PR00360">
    <property type="entry name" value="C2DOMAIN"/>
</dbReference>
<dbReference type="InterPro" id="IPR000961">
    <property type="entry name" value="AGC-kinase_C"/>
</dbReference>
<name>A0A8C1K4B8_CYPCA</name>
<evidence type="ECO:0000256" key="15">
    <source>
        <dbReference type="ARBA" id="ARBA00022777"/>
    </source>
</evidence>
<evidence type="ECO:0000256" key="16">
    <source>
        <dbReference type="ARBA" id="ARBA00022833"/>
    </source>
</evidence>
<keyword evidence="15 23" id="KW-0418">Kinase</keyword>
<dbReference type="InterPro" id="IPR017892">
    <property type="entry name" value="Pkinase_C"/>
</dbReference>
<reference evidence="32" key="1">
    <citation type="submission" date="2025-08" db="UniProtKB">
        <authorList>
            <consortium name="Ensembl"/>
        </authorList>
    </citation>
    <scope>IDENTIFICATION</scope>
</reference>
<dbReference type="CDD" id="cd20836">
    <property type="entry name" value="C1_cPKC_rpt2"/>
    <property type="match status" value="1"/>
</dbReference>
<feature type="domain" description="Phorbol-ester/DAG-type" evidence="30">
    <location>
        <begin position="99"/>
        <end position="149"/>
    </location>
</feature>
<comment type="similarity">
    <text evidence="4 23">Belongs to the protein kinase superfamily. AGC Ser/Thr protein kinase family. PKC subfamily.</text>
</comment>
<evidence type="ECO:0000256" key="13">
    <source>
        <dbReference type="ARBA" id="ARBA00022741"/>
    </source>
</evidence>
<feature type="binding site" evidence="27">
    <location>
        <position position="252"/>
    </location>
    <ligand>
        <name>Ca(2+)</name>
        <dbReference type="ChEBI" id="CHEBI:29108"/>
        <label>3</label>
    </ligand>
</feature>
<dbReference type="SUPFAM" id="SSF57889">
    <property type="entry name" value="Cysteine-rich domain"/>
    <property type="match status" value="2"/>
</dbReference>
<keyword evidence="13 23" id="KW-0547">Nucleotide-binding</keyword>
<comment type="cofactor">
    <cofactor evidence="27">
        <name>Ca(2+)</name>
        <dbReference type="ChEBI" id="CHEBI:29108"/>
    </cofactor>
    <text evidence="27">Binds 3 Ca(2+) ions per subunit. The ions are bound to the C2 domain.</text>
</comment>
<evidence type="ECO:0000259" key="29">
    <source>
        <dbReference type="PROSITE" id="PS50011"/>
    </source>
</evidence>
<keyword evidence="7 23" id="KW-0723">Serine/threonine-protein kinase</keyword>
<sequence length="644" mass="74068">MADHLIQINDPSAAVNRFARKGAQRKKNVHEVKNHKFIARFFKQPTFCSHCTDFIWGFGKQGFQCQVCCFVVHKRCHEFVTFSCPGADKGPDTDDPRSKHKFKIHSYGSPTFCDHCGSLLYGLIHQGMKCDTCDMNVHKQCVMNVPSLCGTDHTERRGRLFLKIEVSGDRLHVTVGEARNLIPMDPNGLSDPYVKLKLIPDPKNETKQKTRTIRSSLNPTWNESFIFKLKPSDKERRLSVEVWDWDRTTRNDFMGSMSFGVSELIKAPLCGWYKMLNQEEGEYYNVPIPEESDINLEMRQKFEVRVVLHGCSFSSQVIKSCLNVMLAEMKSNEELYAIKILKKDVVIQDDDVECTMVEKRVLAQRDKPPFLTQLHSCFQTVDRLYFVMEYINGGDLMYHIQQVGKFKEPQAVFYAAEIAVGLFFLHRKGIIYRDLKLDNVMLDSEGHIKIADFGMCKEHMYEGMTTRTFCGTPDYIAPEIIAYQPYGKSVDWWAYGVLLYEMLAGQPPFDGEDEDELFQSIMEHNVSYPKSLSKEAVSICKGLMTKHPSKRLGCSPEGERDIKEQAFFRRIDWERLANREIQPPFKPKVCGKAAENFDKFFTRTQPMLTPPDQLVIANIDQSEFAGFSYINPEFIHPSSLHSVV</sequence>
<dbReference type="SMART" id="SM00133">
    <property type="entry name" value="S_TK_X"/>
    <property type="match status" value="1"/>
</dbReference>
<dbReference type="Pfam" id="PF00069">
    <property type="entry name" value="Pkinase"/>
    <property type="match status" value="1"/>
</dbReference>
<dbReference type="FunFam" id="1.10.510.10:FF:000023">
    <property type="entry name" value="Protein kinase C"/>
    <property type="match status" value="1"/>
</dbReference>
<dbReference type="SMART" id="SM00220">
    <property type="entry name" value="S_TKc"/>
    <property type="match status" value="1"/>
</dbReference>
<keyword evidence="8" id="KW-0597">Phosphoprotein</keyword>
<evidence type="ECO:0000313" key="33">
    <source>
        <dbReference type="Proteomes" id="UP000694427"/>
    </source>
</evidence>
<dbReference type="InterPro" id="IPR020454">
    <property type="entry name" value="DAG/PE-bd"/>
</dbReference>
<dbReference type="GO" id="GO:0005634">
    <property type="term" value="C:nucleus"/>
    <property type="evidence" value="ECO:0007669"/>
    <property type="project" value="UniProtKB-SubCell"/>
</dbReference>
<dbReference type="SUPFAM" id="SSF56112">
    <property type="entry name" value="Protein kinase-like (PK-like)"/>
    <property type="match status" value="1"/>
</dbReference>
<dbReference type="Ensembl" id="ENSCCRT00010045262.1">
    <property type="protein sequence ID" value="ENSCCRP00010041226.1"/>
    <property type="gene ID" value="ENSCCRG00010017067.1"/>
</dbReference>
<dbReference type="PROSITE" id="PS00479">
    <property type="entry name" value="ZF_DAG_PE_1"/>
    <property type="match status" value="2"/>
</dbReference>
<evidence type="ECO:0000256" key="10">
    <source>
        <dbReference type="ARBA" id="ARBA00022703"/>
    </source>
</evidence>
<evidence type="ECO:0000256" key="2">
    <source>
        <dbReference type="ARBA" id="ARBA00004170"/>
    </source>
</evidence>
<comment type="catalytic activity">
    <reaction evidence="22">
        <text>L-seryl-[protein] + ATP = O-phospho-L-seryl-[protein] + ADP + H(+)</text>
        <dbReference type="Rhea" id="RHEA:17989"/>
        <dbReference type="Rhea" id="RHEA-COMP:9863"/>
        <dbReference type="Rhea" id="RHEA-COMP:11604"/>
        <dbReference type="ChEBI" id="CHEBI:15378"/>
        <dbReference type="ChEBI" id="CHEBI:29999"/>
        <dbReference type="ChEBI" id="CHEBI:30616"/>
        <dbReference type="ChEBI" id="CHEBI:83421"/>
        <dbReference type="ChEBI" id="CHEBI:456216"/>
        <dbReference type="EC" id="2.7.11.13"/>
    </reaction>
</comment>
<dbReference type="FunFam" id="2.60.40.150:FF:000012">
    <property type="entry name" value="Kinase C alpha type"/>
    <property type="match status" value="1"/>
</dbReference>
<evidence type="ECO:0000256" key="1">
    <source>
        <dbReference type="ARBA" id="ARBA00004123"/>
    </source>
</evidence>
<comment type="subcellular location">
    <subcellularLocation>
        <location evidence="3">Cytoplasm</location>
    </subcellularLocation>
    <subcellularLocation>
        <location evidence="2">Membrane</location>
        <topology evidence="2">Peripheral membrane protein</topology>
    </subcellularLocation>
    <subcellularLocation>
        <location evidence="1">Nucleus</location>
    </subcellularLocation>
</comment>
<evidence type="ECO:0000256" key="24">
    <source>
        <dbReference type="PIRSR" id="PIRSR000550-1"/>
    </source>
</evidence>
<feature type="binding site" evidence="25">
    <location>
        <position position="243"/>
    </location>
    <ligand>
        <name>a 1,2-diacyl-sn-glycero-3-phospho-(1D-myo-inositol-4,5-bisphosphate)</name>
        <dbReference type="ChEBI" id="CHEBI:58456"/>
    </ligand>
</feature>
<dbReference type="PIRSF" id="PIRSF000550">
    <property type="entry name" value="PKC_alpha"/>
    <property type="match status" value="1"/>
</dbReference>
<feature type="binding site" evidence="27">
    <location>
        <position position="250"/>
    </location>
    <ligand>
        <name>Ca(2+)</name>
        <dbReference type="ChEBI" id="CHEBI:29108"/>
        <label>1</label>
    </ligand>
</feature>
<feature type="binding site" evidence="27">
    <location>
        <position position="244"/>
    </location>
    <ligand>
        <name>Ca(2+)</name>
        <dbReference type="ChEBI" id="CHEBI:29108"/>
        <label>1</label>
    </ligand>
</feature>
<dbReference type="FunFam" id="3.30.200.20:FF:000103">
    <property type="entry name" value="Protein kinase C"/>
    <property type="match status" value="1"/>
</dbReference>
<dbReference type="FunFam" id="3.30.200.20:FF:000080">
    <property type="entry name" value="Protein kinase C"/>
    <property type="match status" value="1"/>
</dbReference>
<feature type="binding site" evidence="27">
    <location>
        <position position="191"/>
    </location>
    <ligand>
        <name>Ca(2+)</name>
        <dbReference type="ChEBI" id="CHEBI:29108"/>
        <label>1</label>
    </ligand>
</feature>
<dbReference type="PROSITE" id="PS51285">
    <property type="entry name" value="AGC_KINASE_CTER"/>
    <property type="match status" value="1"/>
</dbReference>
<evidence type="ECO:0000256" key="27">
    <source>
        <dbReference type="PIRSR" id="PIRSR000550-4"/>
    </source>
</evidence>
<evidence type="ECO:0000256" key="19">
    <source>
        <dbReference type="ARBA" id="ARBA00023136"/>
    </source>
</evidence>
<evidence type="ECO:0000256" key="18">
    <source>
        <dbReference type="ARBA" id="ARBA00022840"/>
    </source>
</evidence>
<keyword evidence="11 27" id="KW-0479">Metal-binding</keyword>
<dbReference type="InterPro" id="IPR000719">
    <property type="entry name" value="Prot_kinase_dom"/>
</dbReference>
<evidence type="ECO:0000256" key="5">
    <source>
        <dbReference type="ARBA" id="ARBA00012429"/>
    </source>
</evidence>
<feature type="domain" description="C2" evidence="28">
    <location>
        <begin position="156"/>
        <end position="273"/>
    </location>
</feature>
<dbReference type="PRINTS" id="PR00008">
    <property type="entry name" value="DAGPEDOMAIN"/>
</dbReference>
<dbReference type="AlphaFoldDB" id="A0A8C1K4B8"/>
<dbReference type="GO" id="GO:0005737">
    <property type="term" value="C:cytoplasm"/>
    <property type="evidence" value="ECO:0007669"/>
    <property type="project" value="UniProtKB-SubCell"/>
</dbReference>
<feature type="domain" description="Phorbol-ester/DAG-type" evidence="30">
    <location>
        <begin position="34"/>
        <end position="84"/>
    </location>
</feature>
<evidence type="ECO:0000256" key="3">
    <source>
        <dbReference type="ARBA" id="ARBA00004496"/>
    </source>
</evidence>
<dbReference type="PROSITE" id="PS50011">
    <property type="entry name" value="PROTEIN_KINASE_DOM"/>
    <property type="match status" value="1"/>
</dbReference>
<comment type="catalytic activity">
    <reaction evidence="21 23">
        <text>L-threonyl-[protein] + ATP = O-phospho-L-threonyl-[protein] + ADP + H(+)</text>
        <dbReference type="Rhea" id="RHEA:46608"/>
        <dbReference type="Rhea" id="RHEA-COMP:11060"/>
        <dbReference type="Rhea" id="RHEA-COMP:11605"/>
        <dbReference type="ChEBI" id="CHEBI:15378"/>
        <dbReference type="ChEBI" id="CHEBI:30013"/>
        <dbReference type="ChEBI" id="CHEBI:30616"/>
        <dbReference type="ChEBI" id="CHEBI:61977"/>
        <dbReference type="ChEBI" id="CHEBI:456216"/>
        <dbReference type="EC" id="2.7.11.13"/>
    </reaction>
</comment>
<dbReference type="PANTHER" id="PTHR24351">
    <property type="entry name" value="RIBOSOMAL PROTEIN S6 KINASE"/>
    <property type="match status" value="1"/>
</dbReference>
<evidence type="ECO:0000256" key="12">
    <source>
        <dbReference type="ARBA" id="ARBA00022737"/>
    </source>
</evidence>
<evidence type="ECO:0000256" key="21">
    <source>
        <dbReference type="ARBA" id="ARBA00047272"/>
    </source>
</evidence>
<dbReference type="SUPFAM" id="SSF49562">
    <property type="entry name" value="C2 domain (Calcium/lipid-binding domain, CaLB)"/>
    <property type="match status" value="1"/>
</dbReference>
<evidence type="ECO:0000256" key="23">
    <source>
        <dbReference type="PIRNR" id="PIRNR000550"/>
    </source>
</evidence>
<evidence type="ECO:0000256" key="7">
    <source>
        <dbReference type="ARBA" id="ARBA00022527"/>
    </source>
</evidence>
<proteinExistence type="inferred from homology"/>
<dbReference type="Pfam" id="PF00433">
    <property type="entry name" value="Pkinase_C"/>
    <property type="match status" value="1"/>
</dbReference>
<feature type="domain" description="AGC-kinase C-terminal" evidence="31">
    <location>
        <begin position="569"/>
        <end position="639"/>
    </location>
</feature>
<keyword evidence="17 27" id="KW-0106">Calcium</keyword>
<dbReference type="FunFam" id="3.30.60.20:FF:000031">
    <property type="entry name" value="Protein kinase C alpha"/>
    <property type="match status" value="1"/>
</dbReference>
<evidence type="ECO:0000256" key="22">
    <source>
        <dbReference type="ARBA" id="ARBA00047470"/>
    </source>
</evidence>
<dbReference type="InterPro" id="IPR008271">
    <property type="entry name" value="Ser/Thr_kinase_AS"/>
</dbReference>
<evidence type="ECO:0000313" key="32">
    <source>
        <dbReference type="Ensembl" id="ENSCCRP00010041226.1"/>
    </source>
</evidence>
<evidence type="ECO:0000256" key="8">
    <source>
        <dbReference type="ARBA" id="ARBA00022553"/>
    </source>
</evidence>
<feature type="binding site" evidence="26">
    <location>
        <position position="339"/>
    </location>
    <ligand>
        <name>ATP</name>
        <dbReference type="ChEBI" id="CHEBI:30616"/>
    </ligand>
</feature>
<dbReference type="CDD" id="cd04026">
    <property type="entry name" value="C2_PKC_alpha_gamma"/>
    <property type="match status" value="1"/>
</dbReference>
<dbReference type="InterPro" id="IPR046349">
    <property type="entry name" value="C1-like_sf"/>
</dbReference>
<dbReference type="InterPro" id="IPR035892">
    <property type="entry name" value="C2_domain_sf"/>
</dbReference>
<dbReference type="SMART" id="SM00239">
    <property type="entry name" value="C2"/>
    <property type="match status" value="1"/>
</dbReference>
<evidence type="ECO:0000256" key="20">
    <source>
        <dbReference type="ARBA" id="ARBA00023242"/>
    </source>
</evidence>
<dbReference type="Gene3D" id="3.30.60.20">
    <property type="match status" value="2"/>
</dbReference>
<keyword evidence="16" id="KW-0862">Zinc</keyword>
<dbReference type="GO" id="GO:0004697">
    <property type="term" value="F:diacylglycerol-dependent serine/threonine kinase activity"/>
    <property type="evidence" value="ECO:0007669"/>
    <property type="project" value="UniProtKB-EC"/>
</dbReference>
<dbReference type="CDD" id="cd05587">
    <property type="entry name" value="STKc_cPKC"/>
    <property type="match status" value="1"/>
</dbReference>
<feature type="binding site" evidence="27">
    <location>
        <position position="184"/>
    </location>
    <ligand>
        <name>Ca(2+)</name>
        <dbReference type="ChEBI" id="CHEBI:29108"/>
        <label>1</label>
    </ligand>
</feature>
<dbReference type="GO" id="GO:0005524">
    <property type="term" value="F:ATP binding"/>
    <property type="evidence" value="ECO:0007669"/>
    <property type="project" value="UniProtKB-KW"/>
</dbReference>
<evidence type="ECO:0000259" key="28">
    <source>
        <dbReference type="PROSITE" id="PS50004"/>
    </source>
</evidence>
<feature type="active site" description="Proton acceptor" evidence="24">
    <location>
        <position position="434"/>
    </location>
</feature>
<dbReference type="GO" id="GO:0016020">
    <property type="term" value="C:membrane"/>
    <property type="evidence" value="ECO:0007669"/>
    <property type="project" value="UniProtKB-SubCell"/>
</dbReference>
<dbReference type="GO" id="GO:0008270">
    <property type="term" value="F:zinc ion binding"/>
    <property type="evidence" value="ECO:0007669"/>
    <property type="project" value="UniProtKB-KW"/>
</dbReference>
<feature type="binding site" evidence="27">
    <location>
        <position position="185"/>
    </location>
    <ligand>
        <name>Ca(2+)</name>
        <dbReference type="ChEBI" id="CHEBI:29108"/>
        <label>1</label>
    </ligand>
</feature>
<dbReference type="Pfam" id="PF00168">
    <property type="entry name" value="C2"/>
    <property type="match status" value="1"/>
</dbReference>
<keyword evidence="6" id="KW-0963">Cytoplasm</keyword>
<evidence type="ECO:0000256" key="25">
    <source>
        <dbReference type="PIRSR" id="PIRSR000550-2"/>
    </source>
</evidence>
<evidence type="ECO:0000259" key="30">
    <source>
        <dbReference type="PROSITE" id="PS50081"/>
    </source>
</evidence>
<dbReference type="GO" id="GO:0006915">
    <property type="term" value="P:apoptotic process"/>
    <property type="evidence" value="ECO:0007669"/>
    <property type="project" value="UniProtKB-KW"/>
</dbReference>
<keyword evidence="14" id="KW-0863">Zinc-finger</keyword>
<keyword evidence="9 23" id="KW-0808">Transferase</keyword>
<keyword evidence="10" id="KW-0053">Apoptosis</keyword>
<dbReference type="Gene3D" id="3.30.200.20">
    <property type="entry name" value="Phosphorylase Kinase, domain 1"/>
    <property type="match status" value="2"/>
</dbReference>
<accession>A0A8C1K4B8</accession>
<keyword evidence="18 23" id="KW-0067">ATP-binding</keyword>
<protein>
    <recommendedName>
        <fullName evidence="5 23">Protein kinase C</fullName>
        <ecNumber evidence="5 23">2.7.11.13</ecNumber>
    </recommendedName>
</protein>
<dbReference type="EC" id="2.7.11.13" evidence="5 23"/>
<evidence type="ECO:0000256" key="6">
    <source>
        <dbReference type="ARBA" id="ARBA00022490"/>
    </source>
</evidence>
<organism evidence="32 33">
    <name type="scientific">Cyprinus carpio</name>
    <name type="common">Common carp</name>
    <dbReference type="NCBI Taxonomy" id="7962"/>
    <lineage>
        <taxon>Eukaryota</taxon>
        <taxon>Metazoa</taxon>
        <taxon>Chordata</taxon>
        <taxon>Craniata</taxon>
        <taxon>Vertebrata</taxon>
        <taxon>Euteleostomi</taxon>
        <taxon>Actinopterygii</taxon>
        <taxon>Neopterygii</taxon>
        <taxon>Teleostei</taxon>
        <taxon>Ostariophysi</taxon>
        <taxon>Cypriniformes</taxon>
        <taxon>Cyprinidae</taxon>
        <taxon>Cyprininae</taxon>
        <taxon>Cyprinus</taxon>
    </lineage>
</organism>
<feature type="domain" description="Protein kinase" evidence="29">
    <location>
        <begin position="248"/>
        <end position="568"/>
    </location>
</feature>
<dbReference type="PROSITE" id="PS50081">
    <property type="entry name" value="ZF_DAG_PE_2"/>
    <property type="match status" value="2"/>
</dbReference>
<evidence type="ECO:0000256" key="4">
    <source>
        <dbReference type="ARBA" id="ARBA00005490"/>
    </source>
</evidence>
<dbReference type="FunFam" id="3.30.60.20:FF:000006">
    <property type="entry name" value="Protein kinase C"/>
    <property type="match status" value="1"/>
</dbReference>
<dbReference type="InterPro" id="IPR000008">
    <property type="entry name" value="C2_dom"/>
</dbReference>
<evidence type="ECO:0000256" key="11">
    <source>
        <dbReference type="ARBA" id="ARBA00022723"/>
    </source>
</evidence>